<accession>A0A6D2KRD6</accession>
<dbReference type="AlphaFoldDB" id="A0A6D2KRD6"/>
<keyword evidence="4" id="KW-1185">Reference proteome</keyword>
<dbReference type="Proteomes" id="UP000467841">
    <property type="component" value="Unassembled WGS sequence"/>
</dbReference>
<gene>
    <name evidence="2" type="ORF">MERR_LOCUS34827</name>
    <name evidence="3" type="ORF">MERR_LOCUS37211</name>
</gene>
<proteinExistence type="predicted"/>
<sequence length="171" mass="18360">MLSTFPAVNDQKILLKDLDSSLSLVLLSLILHSLREPSLSLSSSLNYHLPLSKCCISSHPLSSSPSLCFTISSPSSPREDEAASLKTSPPPHAVPSGFEEPTPQAINHAMAILLGVPPVDNETLAALVAGLKPPPRPMYYPPPPTMFAPPTQYSFANPPPLPYSARPIYPR</sequence>
<protein>
    <submittedName>
        <fullName evidence="3">Uncharacterized protein</fullName>
    </submittedName>
</protein>
<dbReference type="EMBL" id="CACVBM020001433">
    <property type="protein sequence ID" value="CAA7049976.1"/>
    <property type="molecule type" value="Genomic_DNA"/>
</dbReference>
<evidence type="ECO:0000313" key="3">
    <source>
        <dbReference type="EMBL" id="CAA7049976.1"/>
    </source>
</evidence>
<reference evidence="3 4" key="1">
    <citation type="submission" date="2020-01" db="EMBL/GenBank/DDBJ databases">
        <authorList>
            <person name="Mishra B."/>
        </authorList>
    </citation>
    <scope>NUCLEOTIDE SEQUENCE [LARGE SCALE GENOMIC DNA]</scope>
</reference>
<organism evidence="3 4">
    <name type="scientific">Microthlaspi erraticum</name>
    <dbReference type="NCBI Taxonomy" id="1685480"/>
    <lineage>
        <taxon>Eukaryota</taxon>
        <taxon>Viridiplantae</taxon>
        <taxon>Streptophyta</taxon>
        <taxon>Embryophyta</taxon>
        <taxon>Tracheophyta</taxon>
        <taxon>Spermatophyta</taxon>
        <taxon>Magnoliopsida</taxon>
        <taxon>eudicotyledons</taxon>
        <taxon>Gunneridae</taxon>
        <taxon>Pentapetalae</taxon>
        <taxon>rosids</taxon>
        <taxon>malvids</taxon>
        <taxon>Brassicales</taxon>
        <taxon>Brassicaceae</taxon>
        <taxon>Coluteocarpeae</taxon>
        <taxon>Microthlaspi</taxon>
    </lineage>
</organism>
<evidence type="ECO:0000313" key="2">
    <source>
        <dbReference type="EMBL" id="CAA7047592.1"/>
    </source>
</evidence>
<feature type="region of interest" description="Disordered" evidence="1">
    <location>
        <begin position="72"/>
        <end position="98"/>
    </location>
</feature>
<evidence type="ECO:0000256" key="1">
    <source>
        <dbReference type="SAM" id="MobiDB-lite"/>
    </source>
</evidence>
<name>A0A6D2KRD6_9BRAS</name>
<evidence type="ECO:0000313" key="4">
    <source>
        <dbReference type="Proteomes" id="UP000467841"/>
    </source>
</evidence>
<dbReference type="EMBL" id="CACVBM020001378">
    <property type="protein sequence ID" value="CAA7047592.1"/>
    <property type="molecule type" value="Genomic_DNA"/>
</dbReference>